<dbReference type="InterPro" id="IPR018062">
    <property type="entry name" value="HTH_AraC-typ_CS"/>
</dbReference>
<keyword evidence="1" id="KW-0805">Transcription regulation</keyword>
<keyword evidence="3" id="KW-0010">Activator</keyword>
<dbReference type="RefSeq" id="WP_059598304.1">
    <property type="nucleotide sequence ID" value="NZ_CP013387.1"/>
</dbReference>
<evidence type="ECO:0000256" key="1">
    <source>
        <dbReference type="ARBA" id="ARBA00023015"/>
    </source>
</evidence>
<name>A0A1B4FQ47_9BURK</name>
<dbReference type="InterPro" id="IPR003313">
    <property type="entry name" value="AraC-bd"/>
</dbReference>
<dbReference type="InterPro" id="IPR037923">
    <property type="entry name" value="HTH-like"/>
</dbReference>
<keyword evidence="2" id="KW-0238">DNA-binding</keyword>
<organism evidence="6 7">
    <name type="scientific">Burkholderia mayonis</name>
    <dbReference type="NCBI Taxonomy" id="1385591"/>
    <lineage>
        <taxon>Bacteria</taxon>
        <taxon>Pseudomonadati</taxon>
        <taxon>Pseudomonadota</taxon>
        <taxon>Betaproteobacteria</taxon>
        <taxon>Burkholderiales</taxon>
        <taxon>Burkholderiaceae</taxon>
        <taxon>Burkholderia</taxon>
        <taxon>pseudomallei group</taxon>
    </lineage>
</organism>
<dbReference type="InterPro" id="IPR018060">
    <property type="entry name" value="HTH_AraC"/>
</dbReference>
<evidence type="ECO:0000259" key="5">
    <source>
        <dbReference type="PROSITE" id="PS01124"/>
    </source>
</evidence>
<dbReference type="Gene3D" id="2.60.120.10">
    <property type="entry name" value="Jelly Rolls"/>
    <property type="match status" value="1"/>
</dbReference>
<protein>
    <submittedName>
        <fullName evidence="6">AraC family transcriptional regulator</fullName>
    </submittedName>
</protein>
<dbReference type="InterPro" id="IPR009057">
    <property type="entry name" value="Homeodomain-like_sf"/>
</dbReference>
<evidence type="ECO:0000313" key="6">
    <source>
        <dbReference type="EMBL" id="AOJ05800.1"/>
    </source>
</evidence>
<evidence type="ECO:0000256" key="4">
    <source>
        <dbReference type="ARBA" id="ARBA00023163"/>
    </source>
</evidence>
<dbReference type="Pfam" id="PF02311">
    <property type="entry name" value="AraC_binding"/>
    <property type="match status" value="1"/>
</dbReference>
<feature type="domain" description="HTH araC/xylS-type" evidence="5">
    <location>
        <begin position="163"/>
        <end position="264"/>
    </location>
</feature>
<sequence>MRISSFTWYCGTELPGEVMAAALEDYHFEPHFHDVWSVGAIAEGHCTFVCRGVRHVARQGDLVVIPPRAVHTGGTSDGLLVYGMAYIQTNWFDAHAAVSCGGPVRFADVVISDASSCRRWAAVLTRDRLTDAERKADLSAALFDLLMAHGVAECAPTPVAADADACAELQASMSRQDLPKADVDALARRWGMHRTTLSKQFARRYGLPPDAWLRNWRVAKAKALMRDGMSLAEVAAATGFADQAHLTRVFKRIHGAPPGALRKSAVGPGGD</sequence>
<accession>A0A1B4FQ47</accession>
<keyword evidence="7" id="KW-1185">Reference proteome</keyword>
<dbReference type="AlphaFoldDB" id="A0A1B4FQ47"/>
<dbReference type="EMBL" id="CP013387">
    <property type="protein sequence ID" value="AOJ05800.1"/>
    <property type="molecule type" value="Genomic_DNA"/>
</dbReference>
<proteinExistence type="predicted"/>
<dbReference type="KEGG" id="buu:WS70_24665"/>
<dbReference type="SUPFAM" id="SSF51215">
    <property type="entry name" value="Regulatory protein AraC"/>
    <property type="match status" value="1"/>
</dbReference>
<dbReference type="Gene3D" id="1.10.10.60">
    <property type="entry name" value="Homeodomain-like"/>
    <property type="match status" value="2"/>
</dbReference>
<dbReference type="InterPro" id="IPR014710">
    <property type="entry name" value="RmlC-like_jellyroll"/>
</dbReference>
<dbReference type="InterPro" id="IPR050204">
    <property type="entry name" value="AraC_XylS_family_regulators"/>
</dbReference>
<gene>
    <name evidence="6" type="ORF">WS70_24665</name>
</gene>
<evidence type="ECO:0000313" key="7">
    <source>
        <dbReference type="Proteomes" id="UP000062519"/>
    </source>
</evidence>
<keyword evidence="4" id="KW-0804">Transcription</keyword>
<dbReference type="GO" id="GO:0043565">
    <property type="term" value="F:sequence-specific DNA binding"/>
    <property type="evidence" value="ECO:0007669"/>
    <property type="project" value="InterPro"/>
</dbReference>
<dbReference type="SMART" id="SM00342">
    <property type="entry name" value="HTH_ARAC"/>
    <property type="match status" value="1"/>
</dbReference>
<dbReference type="PROSITE" id="PS01124">
    <property type="entry name" value="HTH_ARAC_FAMILY_2"/>
    <property type="match status" value="1"/>
</dbReference>
<dbReference type="PANTHER" id="PTHR46796:SF2">
    <property type="entry name" value="TRANSCRIPTIONAL REGULATORY PROTEIN"/>
    <property type="match status" value="1"/>
</dbReference>
<dbReference type="PROSITE" id="PS00041">
    <property type="entry name" value="HTH_ARAC_FAMILY_1"/>
    <property type="match status" value="2"/>
</dbReference>
<evidence type="ECO:0000256" key="3">
    <source>
        <dbReference type="ARBA" id="ARBA00023159"/>
    </source>
</evidence>
<evidence type="ECO:0000256" key="2">
    <source>
        <dbReference type="ARBA" id="ARBA00023125"/>
    </source>
</evidence>
<dbReference type="Proteomes" id="UP000062519">
    <property type="component" value="Chromosome 2"/>
</dbReference>
<dbReference type="SUPFAM" id="SSF46689">
    <property type="entry name" value="Homeodomain-like"/>
    <property type="match status" value="1"/>
</dbReference>
<dbReference type="PANTHER" id="PTHR46796">
    <property type="entry name" value="HTH-TYPE TRANSCRIPTIONAL ACTIVATOR RHAS-RELATED"/>
    <property type="match status" value="1"/>
</dbReference>
<dbReference type="GO" id="GO:0003700">
    <property type="term" value="F:DNA-binding transcription factor activity"/>
    <property type="evidence" value="ECO:0007669"/>
    <property type="project" value="InterPro"/>
</dbReference>
<dbReference type="Pfam" id="PF12833">
    <property type="entry name" value="HTH_18"/>
    <property type="match status" value="1"/>
</dbReference>
<reference evidence="6 7" key="1">
    <citation type="submission" date="2015-12" db="EMBL/GenBank/DDBJ databases">
        <title>Diversity of Burkholderia near neighbor genomes.</title>
        <authorList>
            <person name="Sahl J."/>
            <person name="Wagner D."/>
            <person name="Keim P."/>
        </authorList>
    </citation>
    <scope>NUCLEOTIDE SEQUENCE [LARGE SCALE GENOMIC DNA]</scope>
    <source>
        <strain evidence="6 7">BDU6</strain>
    </source>
</reference>